<feature type="transmembrane region" description="Helical" evidence="1">
    <location>
        <begin position="58"/>
        <end position="79"/>
    </location>
</feature>
<reference evidence="2 3" key="1">
    <citation type="submission" date="2017-07" db="EMBL/GenBank/DDBJ databases">
        <title>Draft Genome Sequences of Select Purple Nonsulfur Bacteria.</title>
        <authorList>
            <person name="Lasarre B."/>
            <person name="Mckinlay J.B."/>
        </authorList>
    </citation>
    <scope>NUCLEOTIDE SEQUENCE [LARGE SCALE GENOMIC DNA]</scope>
    <source>
        <strain evidence="2 3">DSM 11907</strain>
    </source>
</reference>
<proteinExistence type="predicted"/>
<feature type="transmembrane region" description="Helical" evidence="1">
    <location>
        <begin position="30"/>
        <end position="52"/>
    </location>
</feature>
<dbReference type="AlphaFoldDB" id="A0A327KQD9"/>
<comment type="caution">
    <text evidence="2">The sequence shown here is derived from an EMBL/GenBank/DDBJ whole genome shotgun (WGS) entry which is preliminary data.</text>
</comment>
<keyword evidence="1" id="KW-0472">Membrane</keyword>
<keyword evidence="3" id="KW-1185">Reference proteome</keyword>
<protein>
    <submittedName>
        <fullName evidence="2">Uncharacterized protein</fullName>
    </submittedName>
</protein>
<evidence type="ECO:0000313" key="3">
    <source>
        <dbReference type="Proteomes" id="UP000248863"/>
    </source>
</evidence>
<evidence type="ECO:0000256" key="1">
    <source>
        <dbReference type="SAM" id="Phobius"/>
    </source>
</evidence>
<dbReference type="EMBL" id="NPEU01000036">
    <property type="protein sequence ID" value="RAI40641.1"/>
    <property type="molecule type" value="Genomic_DNA"/>
</dbReference>
<organism evidence="2 3">
    <name type="scientific">Rhodoplanes elegans</name>
    <dbReference type="NCBI Taxonomy" id="29408"/>
    <lineage>
        <taxon>Bacteria</taxon>
        <taxon>Pseudomonadati</taxon>
        <taxon>Pseudomonadota</taxon>
        <taxon>Alphaproteobacteria</taxon>
        <taxon>Hyphomicrobiales</taxon>
        <taxon>Nitrobacteraceae</taxon>
        <taxon>Rhodoplanes</taxon>
    </lineage>
</organism>
<name>A0A327KQD9_9BRAD</name>
<dbReference type="RefSeq" id="WP_111356161.1">
    <property type="nucleotide sequence ID" value="NZ_NHSK01000062.1"/>
</dbReference>
<keyword evidence="1" id="KW-1133">Transmembrane helix</keyword>
<gene>
    <name evidence="2" type="ORF">CH338_05675</name>
</gene>
<dbReference type="Proteomes" id="UP000248863">
    <property type="component" value="Unassembled WGS sequence"/>
</dbReference>
<sequence length="87" mass="9304">MPNMTRYRTAAIDVALRRTDNSSYTERMNVLIWGMLGVIFVTLVFSTIFGAGTEVTRAAVVPLGIIGTGLAGLAILEFVKLISGGAR</sequence>
<keyword evidence="1" id="KW-0812">Transmembrane</keyword>
<evidence type="ECO:0000313" key="2">
    <source>
        <dbReference type="EMBL" id="RAI40641.1"/>
    </source>
</evidence>
<dbReference type="OrthoDB" id="7961066at2"/>
<accession>A0A327KQD9</accession>